<dbReference type="InterPro" id="IPR029058">
    <property type="entry name" value="AB_hydrolase_fold"/>
</dbReference>
<sequence>MPFLEADGIRTRYEMVGDGPPLLMFSPGGFNASLENWTSFGRYKQLGFIDALSKEYTCIVFDRRESGQSGGRVERLSWSKYVAQVVGLLDGLGIGSVHTMGGCVGCTSAAQLAVEHPERVRSMVLFSPAGGVTYRAAQHQRFTHHLGWALEHGLEAVAELARSTTEGFTKDPRVGPWAPALRSDETFATDFARIPLESYVTIVSGTSRLLFDRDTVPGPEPEDLRLLDIPALIVPGEDLSHTRSAARYLQETLPDNQYWDVPVAEQTPEASTARVREFLSRQ</sequence>
<dbReference type="InterPro" id="IPR050471">
    <property type="entry name" value="AB_hydrolase"/>
</dbReference>
<name>A0A7Y9EVS0_9MICO</name>
<dbReference type="InterPro" id="IPR000073">
    <property type="entry name" value="AB_hydrolase_1"/>
</dbReference>
<keyword evidence="3" id="KW-1185">Reference proteome</keyword>
<dbReference type="AlphaFoldDB" id="A0A7Y9EVS0"/>
<feature type="domain" description="AB hydrolase-1" evidence="1">
    <location>
        <begin position="24"/>
        <end position="128"/>
    </location>
</feature>
<dbReference type="Gene3D" id="3.40.50.1820">
    <property type="entry name" value="alpha/beta hydrolase"/>
    <property type="match status" value="1"/>
</dbReference>
<dbReference type="GO" id="GO:0003824">
    <property type="term" value="F:catalytic activity"/>
    <property type="evidence" value="ECO:0007669"/>
    <property type="project" value="UniProtKB-ARBA"/>
</dbReference>
<evidence type="ECO:0000259" key="1">
    <source>
        <dbReference type="Pfam" id="PF00561"/>
    </source>
</evidence>
<organism evidence="2 3">
    <name type="scientific">Microbacterium pseudoresistens</name>
    <dbReference type="NCBI Taxonomy" id="640634"/>
    <lineage>
        <taxon>Bacteria</taxon>
        <taxon>Bacillati</taxon>
        <taxon>Actinomycetota</taxon>
        <taxon>Actinomycetes</taxon>
        <taxon>Micrococcales</taxon>
        <taxon>Microbacteriaceae</taxon>
        <taxon>Microbacterium</taxon>
    </lineage>
</organism>
<protein>
    <submittedName>
        <fullName evidence="2">Pimeloyl-ACP methyl ester carboxylesterase</fullName>
    </submittedName>
</protein>
<dbReference type="Proteomes" id="UP000552045">
    <property type="component" value="Unassembled WGS sequence"/>
</dbReference>
<dbReference type="PANTHER" id="PTHR43433:SF10">
    <property type="entry name" value="AB HYDROLASE-1 DOMAIN-CONTAINING PROTEIN"/>
    <property type="match status" value="1"/>
</dbReference>
<dbReference type="Pfam" id="PF00561">
    <property type="entry name" value="Abhydrolase_1"/>
    <property type="match status" value="1"/>
</dbReference>
<comment type="caution">
    <text evidence="2">The sequence shown here is derived from an EMBL/GenBank/DDBJ whole genome shotgun (WGS) entry which is preliminary data.</text>
</comment>
<proteinExistence type="predicted"/>
<evidence type="ECO:0000313" key="2">
    <source>
        <dbReference type="EMBL" id="NYD54868.1"/>
    </source>
</evidence>
<reference evidence="2 3" key="1">
    <citation type="submission" date="2020-07" db="EMBL/GenBank/DDBJ databases">
        <title>Sequencing the genomes of 1000 actinobacteria strains.</title>
        <authorList>
            <person name="Klenk H.-P."/>
        </authorList>
    </citation>
    <scope>NUCLEOTIDE SEQUENCE [LARGE SCALE GENOMIC DNA]</scope>
    <source>
        <strain evidence="2 3">DSM 22185</strain>
    </source>
</reference>
<evidence type="ECO:0000313" key="3">
    <source>
        <dbReference type="Proteomes" id="UP000552045"/>
    </source>
</evidence>
<dbReference type="PANTHER" id="PTHR43433">
    <property type="entry name" value="HYDROLASE, ALPHA/BETA FOLD FAMILY PROTEIN"/>
    <property type="match status" value="1"/>
</dbReference>
<dbReference type="SUPFAM" id="SSF53474">
    <property type="entry name" value="alpha/beta-Hydrolases"/>
    <property type="match status" value="1"/>
</dbReference>
<dbReference type="EMBL" id="JACCBH010000001">
    <property type="protein sequence ID" value="NYD54868.1"/>
    <property type="molecule type" value="Genomic_DNA"/>
</dbReference>
<gene>
    <name evidence="2" type="ORF">BKA02_001923</name>
</gene>
<accession>A0A7Y9EVS0</accession>
<dbReference type="RefSeq" id="WP_179433543.1">
    <property type="nucleotide sequence ID" value="NZ_BAABLC010000002.1"/>
</dbReference>